<comment type="caution">
    <text evidence="2">The sequence shown here is derived from an EMBL/GenBank/DDBJ whole genome shotgun (WGS) entry which is preliminary data.</text>
</comment>
<dbReference type="InterPro" id="IPR053209">
    <property type="entry name" value="Gramillin-biosynth_MTr"/>
</dbReference>
<dbReference type="PROSITE" id="PS50280">
    <property type="entry name" value="SET"/>
    <property type="match status" value="1"/>
</dbReference>
<proteinExistence type="predicted"/>
<dbReference type="CDD" id="cd20071">
    <property type="entry name" value="SET_SMYD"/>
    <property type="match status" value="1"/>
</dbReference>
<sequence length="543" mass="58713">MAGIQDGGLDNDTLQHLRSRATELLFKEDWREYVAVCSRIIDAASSGDDRRVLCSTLAHRADARARLGDAAGGLADCDAALAAKPAHPGALLSKGALLRGLGRYAAAADCFRAAALASGGSGAAEETRELTEQCRRLEAQARSGAVDLSEWVLAGFAGKFPDLAEYVGPVEVRRSPHGGRGLFAVKNVEAGATLIIAKAAAIGRGVIPDAADSEEKMFVWKDFVGKVLEAAEKCPKTAALIYTLSTGEERQDELVVPDMAIFRNETEIDILSDGISASRAMGTQEAVHVDRILKVLDVNCLTEDAPAADVLGNNGVVNCGVGLWVLPSFINHSCHPNARRTHIGDHAIVHASRDIKAGEEITFPYFDVLVPVSKRREAAKAWGFECKCDRCRFEAEDSILRQEILKSENDLASGGDTGAVVVRLEEKMRKSVLKERQKAFLRASFWSAYSSLYDSDKLVRKWGRRVPSEALVAESVADAVGGNESVLKAMLRGSRDGNGCGNRLEVEDKVVRIGRATYGKLVKRHAMRDLFRLTLDATNKINI</sequence>
<dbReference type="SUPFAM" id="SSF48452">
    <property type="entry name" value="TPR-like"/>
    <property type="match status" value="1"/>
</dbReference>
<dbReference type="AlphaFoldDB" id="A0A811MH15"/>
<accession>A0A811MH15</accession>
<dbReference type="Proteomes" id="UP000604825">
    <property type="component" value="Unassembled WGS sequence"/>
</dbReference>
<dbReference type="SUPFAM" id="SSF82199">
    <property type="entry name" value="SET domain"/>
    <property type="match status" value="1"/>
</dbReference>
<keyword evidence="3" id="KW-1185">Reference proteome</keyword>
<organism evidence="2 3">
    <name type="scientific">Miscanthus lutarioriparius</name>
    <dbReference type="NCBI Taxonomy" id="422564"/>
    <lineage>
        <taxon>Eukaryota</taxon>
        <taxon>Viridiplantae</taxon>
        <taxon>Streptophyta</taxon>
        <taxon>Embryophyta</taxon>
        <taxon>Tracheophyta</taxon>
        <taxon>Spermatophyta</taxon>
        <taxon>Magnoliopsida</taxon>
        <taxon>Liliopsida</taxon>
        <taxon>Poales</taxon>
        <taxon>Poaceae</taxon>
        <taxon>PACMAD clade</taxon>
        <taxon>Panicoideae</taxon>
        <taxon>Andropogonodae</taxon>
        <taxon>Andropogoneae</taxon>
        <taxon>Saccharinae</taxon>
        <taxon>Miscanthus</taxon>
    </lineage>
</organism>
<gene>
    <name evidence="2" type="ORF">NCGR_LOCUS5937</name>
</gene>
<dbReference type="OrthoDB" id="1028014at2759"/>
<dbReference type="PANTHER" id="PTHR47643:SF2">
    <property type="entry name" value="TPR DOMAIN PROTEIN (AFU_ORTHOLOGUE AFUA_5G12710)"/>
    <property type="match status" value="1"/>
</dbReference>
<dbReference type="InterPro" id="IPR011990">
    <property type="entry name" value="TPR-like_helical_dom_sf"/>
</dbReference>
<dbReference type="Pfam" id="PF00856">
    <property type="entry name" value="SET"/>
    <property type="match status" value="1"/>
</dbReference>
<protein>
    <recommendedName>
        <fullName evidence="1">SET domain-containing protein</fullName>
    </recommendedName>
</protein>
<dbReference type="InterPro" id="IPR001214">
    <property type="entry name" value="SET_dom"/>
</dbReference>
<name>A0A811MH15_9POAL</name>
<evidence type="ECO:0000259" key="1">
    <source>
        <dbReference type="PROSITE" id="PS50280"/>
    </source>
</evidence>
<dbReference type="SMART" id="SM00317">
    <property type="entry name" value="SET"/>
    <property type="match status" value="1"/>
</dbReference>
<reference evidence="2" key="1">
    <citation type="submission" date="2020-10" db="EMBL/GenBank/DDBJ databases">
        <authorList>
            <person name="Han B."/>
            <person name="Lu T."/>
            <person name="Zhao Q."/>
            <person name="Huang X."/>
            <person name="Zhao Y."/>
        </authorList>
    </citation>
    <scope>NUCLEOTIDE SEQUENCE</scope>
</reference>
<dbReference type="PANTHER" id="PTHR47643">
    <property type="entry name" value="TPR DOMAIN PROTEIN (AFU_ORTHOLOGUE AFUA_5G12710)"/>
    <property type="match status" value="1"/>
</dbReference>
<dbReference type="InterPro" id="IPR046341">
    <property type="entry name" value="SET_dom_sf"/>
</dbReference>
<evidence type="ECO:0000313" key="2">
    <source>
        <dbReference type="EMBL" id="CAD6209760.1"/>
    </source>
</evidence>
<dbReference type="EMBL" id="CAJGYO010000002">
    <property type="protein sequence ID" value="CAD6209760.1"/>
    <property type="molecule type" value="Genomic_DNA"/>
</dbReference>
<dbReference type="Gene3D" id="2.170.270.10">
    <property type="entry name" value="SET domain"/>
    <property type="match status" value="1"/>
</dbReference>
<feature type="domain" description="SET" evidence="1">
    <location>
        <begin position="168"/>
        <end position="366"/>
    </location>
</feature>
<dbReference type="Gene3D" id="1.25.40.10">
    <property type="entry name" value="Tetratricopeptide repeat domain"/>
    <property type="match status" value="1"/>
</dbReference>
<evidence type="ECO:0000313" key="3">
    <source>
        <dbReference type="Proteomes" id="UP000604825"/>
    </source>
</evidence>